<dbReference type="RefSeq" id="WP_305753958.1">
    <property type="nucleotide sequence ID" value="NZ_JAPCKK010000011.1"/>
</dbReference>
<dbReference type="SUPFAM" id="SSF48452">
    <property type="entry name" value="TPR-like"/>
    <property type="match status" value="1"/>
</dbReference>
<dbReference type="SUPFAM" id="SSF103642">
    <property type="entry name" value="Sec-C motif"/>
    <property type="match status" value="1"/>
</dbReference>
<accession>A0ABT9FPA6</accession>
<dbReference type="PROSITE" id="PS50005">
    <property type="entry name" value="TPR"/>
    <property type="match status" value="1"/>
</dbReference>
<protein>
    <submittedName>
        <fullName evidence="6">SEC-C metal-binding domain-containing protein</fullName>
    </submittedName>
</protein>
<keyword evidence="3" id="KW-1133">Transmembrane helix</keyword>
<comment type="caution">
    <text evidence="6">The sequence shown here is derived from an EMBL/GenBank/DDBJ whole genome shotgun (WGS) entry which is preliminary data.</text>
</comment>
<evidence type="ECO:0000256" key="1">
    <source>
        <dbReference type="ARBA" id="ARBA00004141"/>
    </source>
</evidence>
<keyword evidence="4" id="KW-0472">Membrane</keyword>
<keyword evidence="5" id="KW-0802">TPR repeat</keyword>
<dbReference type="Gene3D" id="1.25.40.10">
    <property type="entry name" value="Tetratricopeptide repeat domain"/>
    <property type="match status" value="1"/>
</dbReference>
<keyword evidence="7" id="KW-1185">Reference proteome</keyword>
<feature type="repeat" description="TPR" evidence="5">
    <location>
        <begin position="323"/>
        <end position="356"/>
    </location>
</feature>
<evidence type="ECO:0000256" key="4">
    <source>
        <dbReference type="ARBA" id="ARBA00023136"/>
    </source>
</evidence>
<sequence>MSSIGRNEPCPCGSGKKYKKCCLEQDRALEQMSPDGSAVSLEDAKMLAFWASSPSKLRDFVDMLDWPNPLQQKLAEVLALELYEGYKPSSAEMREALAGTIVLWNSFCVDMNPTFRKAGGYKAALEFFFLMETSGVPNQSELAAKHGVSASTLANCLNKLEDFIEEQGELVLDEQENAGAPQIHPLSKLEHEANITDITRLLEAQNFTNLEDVQAFLSAQLDKPNARKASSPAAGGNQVREILIAADHATSSAKRKKLLEQAYTLDPEYPDTLLMLSEDTATIVESMQLAKTAMELAAKKLGKTFFEENRGYFWGLVETRPFMRAKAAYAHLLSLSGRLNAACEHYEQLLELNPNDNQGIRYDLLMLYLQMERLEEADQALKSYEEDASCFILYDKLVLEYLKNGVTEHLAFLYKLARKENKHVPAYLLEQKRLPATMPPSYTLSSVEEAITYAFTHIQLWDRLVGLKEWMSKAR</sequence>
<evidence type="ECO:0000313" key="6">
    <source>
        <dbReference type="EMBL" id="MDP4096341.1"/>
    </source>
</evidence>
<evidence type="ECO:0000256" key="2">
    <source>
        <dbReference type="ARBA" id="ARBA00022692"/>
    </source>
</evidence>
<organism evidence="6 7">
    <name type="scientific">Paenibacillus zeirhizosphaerae</name>
    <dbReference type="NCBI Taxonomy" id="2987519"/>
    <lineage>
        <taxon>Bacteria</taxon>
        <taxon>Bacillati</taxon>
        <taxon>Bacillota</taxon>
        <taxon>Bacilli</taxon>
        <taxon>Bacillales</taxon>
        <taxon>Paenibacillaceae</taxon>
        <taxon>Paenibacillus</taxon>
    </lineage>
</organism>
<dbReference type="Proteomes" id="UP001241848">
    <property type="component" value="Unassembled WGS sequence"/>
</dbReference>
<reference evidence="6 7" key="1">
    <citation type="submission" date="2022-10" db="EMBL/GenBank/DDBJ databases">
        <title>Paenibacillus description and whole genome data of maize root bacterial community.</title>
        <authorList>
            <person name="Marton D."/>
            <person name="Farkas M."/>
            <person name="Cserhati M."/>
        </authorList>
    </citation>
    <scope>NUCLEOTIDE SEQUENCE [LARGE SCALE GENOMIC DNA]</scope>
    <source>
        <strain evidence="6 7">P96</strain>
    </source>
</reference>
<dbReference type="InterPro" id="IPR007311">
    <property type="entry name" value="ST7"/>
</dbReference>
<dbReference type="InterPro" id="IPR004027">
    <property type="entry name" value="SEC_C_motif"/>
</dbReference>
<evidence type="ECO:0000313" key="7">
    <source>
        <dbReference type="Proteomes" id="UP001241848"/>
    </source>
</evidence>
<comment type="subcellular location">
    <subcellularLocation>
        <location evidence="1">Membrane</location>
        <topology evidence="1">Multi-pass membrane protein</topology>
    </subcellularLocation>
</comment>
<evidence type="ECO:0000256" key="3">
    <source>
        <dbReference type="ARBA" id="ARBA00022989"/>
    </source>
</evidence>
<dbReference type="Gene3D" id="3.10.450.50">
    <property type="match status" value="1"/>
</dbReference>
<dbReference type="Pfam" id="PF02810">
    <property type="entry name" value="SEC-C"/>
    <property type="match status" value="1"/>
</dbReference>
<evidence type="ECO:0000256" key="5">
    <source>
        <dbReference type="PROSITE-ProRule" id="PRU00339"/>
    </source>
</evidence>
<dbReference type="InterPro" id="IPR019734">
    <property type="entry name" value="TPR_rpt"/>
</dbReference>
<dbReference type="Pfam" id="PF14559">
    <property type="entry name" value="TPR_19"/>
    <property type="match status" value="1"/>
</dbReference>
<keyword evidence="2" id="KW-0812">Transmembrane</keyword>
<proteinExistence type="predicted"/>
<dbReference type="Pfam" id="PF04184">
    <property type="entry name" value="ST7"/>
    <property type="match status" value="1"/>
</dbReference>
<dbReference type="EMBL" id="JAPCKK010000011">
    <property type="protein sequence ID" value="MDP4096341.1"/>
    <property type="molecule type" value="Genomic_DNA"/>
</dbReference>
<gene>
    <name evidence="6" type="ORF">OIN60_06110</name>
</gene>
<dbReference type="InterPro" id="IPR011990">
    <property type="entry name" value="TPR-like_helical_dom_sf"/>
</dbReference>
<name>A0ABT9FPA6_9BACL</name>